<evidence type="ECO:0000259" key="4">
    <source>
        <dbReference type="Pfam" id="PF04355"/>
    </source>
</evidence>
<dbReference type="InterPro" id="IPR026592">
    <property type="entry name" value="BamE"/>
</dbReference>
<dbReference type="GO" id="GO:0051205">
    <property type="term" value="P:protein insertion into membrane"/>
    <property type="evidence" value="ECO:0007669"/>
    <property type="project" value="TreeGrafter"/>
</dbReference>
<dbReference type="GO" id="GO:1990063">
    <property type="term" value="C:Bam protein complex"/>
    <property type="evidence" value="ECO:0007669"/>
    <property type="project" value="TreeGrafter"/>
</dbReference>
<evidence type="ECO:0000313" key="6">
    <source>
        <dbReference type="Proteomes" id="UP000258927"/>
    </source>
</evidence>
<keyword evidence="3" id="KW-0998">Cell outer membrane</keyword>
<accession>A0A2R4MFX7</accession>
<feature type="domain" description="Outer membrane protein assembly factor BamE" evidence="4">
    <location>
        <begin position="34"/>
        <end position="109"/>
    </location>
</feature>
<dbReference type="STRING" id="1122213.GCA_000423365_02599"/>
<keyword evidence="1" id="KW-0732">Signal</keyword>
<organism evidence="5 6">
    <name type="scientific">Maritalea myrionectae</name>
    <dbReference type="NCBI Taxonomy" id="454601"/>
    <lineage>
        <taxon>Bacteria</taxon>
        <taxon>Pseudomonadati</taxon>
        <taxon>Pseudomonadota</taxon>
        <taxon>Alphaproteobacteria</taxon>
        <taxon>Hyphomicrobiales</taxon>
        <taxon>Devosiaceae</taxon>
        <taxon>Maritalea</taxon>
    </lineage>
</organism>
<dbReference type="GO" id="GO:0030674">
    <property type="term" value="F:protein-macromolecule adaptor activity"/>
    <property type="evidence" value="ECO:0007669"/>
    <property type="project" value="TreeGrafter"/>
</dbReference>
<dbReference type="EMBL" id="CP021330">
    <property type="protein sequence ID" value="AVX04794.1"/>
    <property type="molecule type" value="Genomic_DNA"/>
</dbReference>
<dbReference type="PANTHER" id="PTHR37482:SF1">
    <property type="entry name" value="OUTER MEMBRANE PROTEIN ASSEMBLY FACTOR BAME"/>
    <property type="match status" value="1"/>
</dbReference>
<dbReference type="Gene3D" id="3.30.1450.10">
    <property type="match status" value="1"/>
</dbReference>
<proteinExistence type="predicted"/>
<dbReference type="InterPro" id="IPR037873">
    <property type="entry name" value="BamE-like"/>
</dbReference>
<dbReference type="PROSITE" id="PS51257">
    <property type="entry name" value="PROKAR_LIPOPROTEIN"/>
    <property type="match status" value="1"/>
</dbReference>
<dbReference type="AlphaFoldDB" id="A0A2R4MFX7"/>
<keyword evidence="6" id="KW-1185">Reference proteome</keyword>
<reference evidence="5 6" key="1">
    <citation type="submission" date="2017-05" db="EMBL/GenBank/DDBJ databases">
        <title>Genome Analysis of Maritalea myrionectae HL2708#5.</title>
        <authorList>
            <consortium name="Cotde Inc.-PKNU"/>
            <person name="Jang D."/>
            <person name="Oh H.-M."/>
        </authorList>
    </citation>
    <scope>NUCLEOTIDE SEQUENCE [LARGE SCALE GENOMIC DNA]</scope>
    <source>
        <strain evidence="5 6">HL2708#5</strain>
    </source>
</reference>
<dbReference type="Pfam" id="PF04355">
    <property type="entry name" value="BamE"/>
    <property type="match status" value="1"/>
</dbReference>
<protein>
    <recommendedName>
        <fullName evidence="4">Outer membrane protein assembly factor BamE domain-containing protein</fullName>
    </recommendedName>
</protein>
<dbReference type="Proteomes" id="UP000258927">
    <property type="component" value="Chromosome"/>
</dbReference>
<dbReference type="PANTHER" id="PTHR37482">
    <property type="entry name" value="OUTER MEMBRANE PROTEIN ASSEMBLY FACTOR BAME"/>
    <property type="match status" value="1"/>
</dbReference>
<keyword evidence="2" id="KW-0472">Membrane</keyword>
<evidence type="ECO:0000313" key="5">
    <source>
        <dbReference type="EMBL" id="AVX04794.1"/>
    </source>
</evidence>
<gene>
    <name evidence="5" type="ORF">MXMO3_02281</name>
</gene>
<dbReference type="InterPro" id="IPR007450">
    <property type="entry name" value="BamE_dom"/>
</dbReference>
<sequence length="146" mass="16279">MMVLRSANRFLSILFVVFVAVGLSGCLTQQRTQGYDIPEDSLEQVRPGVSKELVEFVLGSPQTTNTFGDEQAYYYVETKVEKTAFGLTSVKSRTVLAVYFDKKDRVTDKAVYGLEDGKVVDVVSRRTPGFGQDRSFLQQLLGSLSF</sequence>
<dbReference type="RefSeq" id="WP_117395927.1">
    <property type="nucleotide sequence ID" value="NZ_CP021330.1"/>
</dbReference>
<dbReference type="KEGG" id="mmyr:MXMO3_02281"/>
<evidence type="ECO:0000256" key="3">
    <source>
        <dbReference type="ARBA" id="ARBA00023237"/>
    </source>
</evidence>
<evidence type="ECO:0000256" key="1">
    <source>
        <dbReference type="ARBA" id="ARBA00022729"/>
    </source>
</evidence>
<name>A0A2R4MFX7_9HYPH</name>
<dbReference type="GO" id="GO:0043165">
    <property type="term" value="P:Gram-negative-bacterium-type cell outer membrane assembly"/>
    <property type="evidence" value="ECO:0007669"/>
    <property type="project" value="TreeGrafter"/>
</dbReference>
<evidence type="ECO:0000256" key="2">
    <source>
        <dbReference type="ARBA" id="ARBA00023136"/>
    </source>
</evidence>